<dbReference type="Proteomes" id="UP001597018">
    <property type="component" value="Unassembled WGS sequence"/>
</dbReference>
<proteinExistence type="predicted"/>
<sequence>MIEVIAARTYWCVPDEKILWCVPIKPVGGKVKRVYYAVSGLDERGDRRWTAGKIVGGVASGVAGLALEVVSPSEGDAVDNSPRSAPWVVVSGRKRDCLAAARLADWQETGANAERGDKDFLWFLTTHRLGLLRFDRAGSTDAGQLLGGLRKAVGRYFGGQEEDPSSSSAPQQPELPRPVLCAEIQRQEIASVEKVVQKVRGVKNLPYLRVALVDGSSIDITEGHDDAKVERLLAMSHGRE</sequence>
<keyword evidence="2" id="KW-1185">Reference proteome</keyword>
<organism evidence="1 2">
    <name type="scientific">Saccharopolyspora rosea</name>
    <dbReference type="NCBI Taxonomy" id="524884"/>
    <lineage>
        <taxon>Bacteria</taxon>
        <taxon>Bacillati</taxon>
        <taxon>Actinomycetota</taxon>
        <taxon>Actinomycetes</taxon>
        <taxon>Pseudonocardiales</taxon>
        <taxon>Pseudonocardiaceae</taxon>
        <taxon>Saccharopolyspora</taxon>
    </lineage>
</organism>
<protein>
    <submittedName>
        <fullName evidence="1">Uncharacterized protein</fullName>
    </submittedName>
</protein>
<accession>A0ABW3FYS0</accession>
<dbReference type="RefSeq" id="WP_263248576.1">
    <property type="nucleotide sequence ID" value="NZ_BAABLT010000029.1"/>
</dbReference>
<reference evidence="2" key="1">
    <citation type="journal article" date="2019" name="Int. J. Syst. Evol. Microbiol.">
        <title>The Global Catalogue of Microorganisms (GCM) 10K type strain sequencing project: providing services to taxonomists for standard genome sequencing and annotation.</title>
        <authorList>
            <consortium name="The Broad Institute Genomics Platform"/>
            <consortium name="The Broad Institute Genome Sequencing Center for Infectious Disease"/>
            <person name="Wu L."/>
            <person name="Ma J."/>
        </authorList>
    </citation>
    <scope>NUCLEOTIDE SEQUENCE [LARGE SCALE GENOMIC DNA]</scope>
    <source>
        <strain evidence="2">CCUG 56401</strain>
    </source>
</reference>
<dbReference type="EMBL" id="JBHTIW010000013">
    <property type="protein sequence ID" value="MFD0921537.1"/>
    <property type="molecule type" value="Genomic_DNA"/>
</dbReference>
<evidence type="ECO:0000313" key="2">
    <source>
        <dbReference type="Proteomes" id="UP001597018"/>
    </source>
</evidence>
<name>A0ABW3FYS0_9PSEU</name>
<evidence type="ECO:0000313" key="1">
    <source>
        <dbReference type="EMBL" id="MFD0921537.1"/>
    </source>
</evidence>
<comment type="caution">
    <text evidence="1">The sequence shown here is derived from an EMBL/GenBank/DDBJ whole genome shotgun (WGS) entry which is preliminary data.</text>
</comment>
<gene>
    <name evidence="1" type="ORF">ACFQ16_17475</name>
</gene>